<evidence type="ECO:0000313" key="2">
    <source>
        <dbReference type="EMBL" id="KFO24479.1"/>
    </source>
</evidence>
<proteinExistence type="predicted"/>
<protein>
    <submittedName>
        <fullName evidence="2">Uncharacterized protein</fullName>
    </submittedName>
</protein>
<accession>A0A091CXF9</accession>
<gene>
    <name evidence="2" type="ORF">H920_14113</name>
</gene>
<organism evidence="2 3">
    <name type="scientific">Fukomys damarensis</name>
    <name type="common">Damaraland mole rat</name>
    <name type="synonym">Cryptomys damarensis</name>
    <dbReference type="NCBI Taxonomy" id="885580"/>
    <lineage>
        <taxon>Eukaryota</taxon>
        <taxon>Metazoa</taxon>
        <taxon>Chordata</taxon>
        <taxon>Craniata</taxon>
        <taxon>Vertebrata</taxon>
        <taxon>Euteleostomi</taxon>
        <taxon>Mammalia</taxon>
        <taxon>Eutheria</taxon>
        <taxon>Euarchontoglires</taxon>
        <taxon>Glires</taxon>
        <taxon>Rodentia</taxon>
        <taxon>Hystricomorpha</taxon>
        <taxon>Bathyergidae</taxon>
        <taxon>Fukomys</taxon>
    </lineage>
</organism>
<evidence type="ECO:0000313" key="3">
    <source>
        <dbReference type="Proteomes" id="UP000028990"/>
    </source>
</evidence>
<evidence type="ECO:0000256" key="1">
    <source>
        <dbReference type="SAM" id="MobiDB-lite"/>
    </source>
</evidence>
<dbReference type="EMBL" id="KN123551">
    <property type="protein sequence ID" value="KFO24479.1"/>
    <property type="molecule type" value="Genomic_DNA"/>
</dbReference>
<feature type="region of interest" description="Disordered" evidence="1">
    <location>
        <begin position="135"/>
        <end position="157"/>
    </location>
</feature>
<name>A0A091CXF9_FUKDA</name>
<dbReference type="Proteomes" id="UP000028990">
    <property type="component" value="Unassembled WGS sequence"/>
</dbReference>
<keyword evidence="3" id="KW-1185">Reference proteome</keyword>
<sequence>MRTKTCHVKGEDPNDECNCAVYLKCTNKLNEKKNDELEFFLSNDSKACAQHRSVCDKGHKTLKHKIQAPSLSSQTLFIEPTCGPQQLAPKQGLKYTGKLLKLRVRIPIMGNLLSQEQLAQDTLVKGPHAVKASKAFPAQTQASIGPPEHSEDGRQKPLKNRWTGVLSLLLSFSPKASAPPAGLLLPVDDVPPPKPLLTGIMVIWKSPSFQVQDGGLHPVGCHLTDPVDLLPPRL</sequence>
<reference evidence="2 3" key="1">
    <citation type="submission" date="2013-11" db="EMBL/GenBank/DDBJ databases">
        <title>The Damaraland mole rat (Fukomys damarensis) genome and evolution of African mole rats.</title>
        <authorList>
            <person name="Gladyshev V.N."/>
            <person name="Fang X."/>
        </authorList>
    </citation>
    <scope>NUCLEOTIDE SEQUENCE [LARGE SCALE GENOMIC DNA]</scope>
    <source>
        <tissue evidence="2">Liver</tissue>
    </source>
</reference>
<dbReference type="AlphaFoldDB" id="A0A091CXF9"/>